<sequence>MERIVDDLRGALKTAWLSVMSLEAWWKISVRNSKAAPVPRHQKWAVLRPPWKGPHQERI</sequence>
<dbReference type="InParanoid" id="B9RMI2"/>
<name>B9RMI2_RICCO</name>
<protein>
    <submittedName>
        <fullName evidence="1">Uncharacterized protein</fullName>
    </submittedName>
</protein>
<dbReference type="EMBL" id="EQ973789">
    <property type="protein sequence ID" value="EEF47505.1"/>
    <property type="molecule type" value="Genomic_DNA"/>
</dbReference>
<dbReference type="AlphaFoldDB" id="B9RMI2"/>
<gene>
    <name evidence="1" type="ORF">RCOM_1080940</name>
</gene>
<dbReference type="Proteomes" id="UP000008311">
    <property type="component" value="Unassembled WGS sequence"/>
</dbReference>
<organism evidence="1 2">
    <name type="scientific">Ricinus communis</name>
    <name type="common">Castor bean</name>
    <dbReference type="NCBI Taxonomy" id="3988"/>
    <lineage>
        <taxon>Eukaryota</taxon>
        <taxon>Viridiplantae</taxon>
        <taxon>Streptophyta</taxon>
        <taxon>Embryophyta</taxon>
        <taxon>Tracheophyta</taxon>
        <taxon>Spermatophyta</taxon>
        <taxon>Magnoliopsida</taxon>
        <taxon>eudicotyledons</taxon>
        <taxon>Gunneridae</taxon>
        <taxon>Pentapetalae</taxon>
        <taxon>rosids</taxon>
        <taxon>fabids</taxon>
        <taxon>Malpighiales</taxon>
        <taxon>Euphorbiaceae</taxon>
        <taxon>Acalyphoideae</taxon>
        <taxon>Acalypheae</taxon>
        <taxon>Ricinus</taxon>
    </lineage>
</organism>
<evidence type="ECO:0000313" key="1">
    <source>
        <dbReference type="EMBL" id="EEF47505.1"/>
    </source>
</evidence>
<reference evidence="2" key="1">
    <citation type="journal article" date="2010" name="Nat. Biotechnol.">
        <title>Draft genome sequence of the oilseed species Ricinus communis.</title>
        <authorList>
            <person name="Chan A.P."/>
            <person name="Crabtree J."/>
            <person name="Zhao Q."/>
            <person name="Lorenzi H."/>
            <person name="Orvis J."/>
            <person name="Puiu D."/>
            <person name="Melake-Berhan A."/>
            <person name="Jones K.M."/>
            <person name="Redman J."/>
            <person name="Chen G."/>
            <person name="Cahoon E.B."/>
            <person name="Gedil M."/>
            <person name="Stanke M."/>
            <person name="Haas B.J."/>
            <person name="Wortman J.R."/>
            <person name="Fraser-Liggett C.M."/>
            <person name="Ravel J."/>
            <person name="Rabinowicz P.D."/>
        </authorList>
    </citation>
    <scope>NUCLEOTIDE SEQUENCE [LARGE SCALE GENOMIC DNA]</scope>
    <source>
        <strain evidence="2">cv. Hale</strain>
    </source>
</reference>
<accession>B9RMI2</accession>
<keyword evidence="2" id="KW-1185">Reference proteome</keyword>
<evidence type="ECO:0000313" key="2">
    <source>
        <dbReference type="Proteomes" id="UP000008311"/>
    </source>
</evidence>
<proteinExistence type="predicted"/>